<keyword evidence="1 5" id="KW-0489">Methyltransferase</keyword>
<name>A0AA91PWQ4_CLALS</name>
<keyword evidence="2" id="KW-0949">S-adenosyl-L-methionine</keyword>
<reference evidence="5 6" key="1">
    <citation type="submission" date="2017-04" db="EMBL/GenBank/DDBJ databases">
        <title>Draft genome of the yeast Clavispora lusitaniae type strain CBS 6936.</title>
        <authorList>
            <person name="Durrens P."/>
            <person name="Klopp C."/>
            <person name="Biteau N."/>
            <person name="Fitton-Ouhabi V."/>
            <person name="Dementhon K."/>
            <person name="Accoceberry I."/>
            <person name="Sherman D.J."/>
            <person name="Noel T."/>
        </authorList>
    </citation>
    <scope>NUCLEOTIDE SEQUENCE [LARGE SCALE GENOMIC DNA]</scope>
    <source>
        <strain evidence="5 6">CBS 6936</strain>
    </source>
</reference>
<dbReference type="GO" id="GO:0032259">
    <property type="term" value="P:methylation"/>
    <property type="evidence" value="ECO:0007669"/>
    <property type="project" value="UniProtKB-KW"/>
</dbReference>
<organism evidence="5 6">
    <name type="scientific">Clavispora lusitaniae</name>
    <name type="common">Candida lusitaniae</name>
    <dbReference type="NCBI Taxonomy" id="36911"/>
    <lineage>
        <taxon>Eukaryota</taxon>
        <taxon>Fungi</taxon>
        <taxon>Dikarya</taxon>
        <taxon>Ascomycota</taxon>
        <taxon>Saccharomycotina</taxon>
        <taxon>Pichiomycetes</taxon>
        <taxon>Metschnikowiaceae</taxon>
        <taxon>Clavispora</taxon>
    </lineage>
</organism>
<accession>A0AA91PWQ4</accession>
<dbReference type="KEGG" id="clus:A9F13_20g00638"/>
<dbReference type="PANTHER" id="PTHR14614">
    <property type="entry name" value="HEPATOCELLULAR CARCINOMA-ASSOCIATED ANTIGEN"/>
    <property type="match status" value="1"/>
</dbReference>
<evidence type="ECO:0000256" key="4">
    <source>
        <dbReference type="ARBA" id="ARBA00039932"/>
    </source>
</evidence>
<dbReference type="Pfam" id="PF10294">
    <property type="entry name" value="Methyltransf_16"/>
    <property type="match status" value="2"/>
</dbReference>
<dbReference type="AlphaFoldDB" id="A0AA91PWQ4"/>
<keyword evidence="1 5" id="KW-0808">Transferase</keyword>
<proteinExistence type="inferred from homology"/>
<dbReference type="GO" id="GO:0008757">
    <property type="term" value="F:S-adenosylmethionine-dependent methyltransferase activity"/>
    <property type="evidence" value="ECO:0007669"/>
    <property type="project" value="UniProtKB-ARBA"/>
</dbReference>
<dbReference type="EMBL" id="LYUB02000020">
    <property type="protein sequence ID" value="OVF06567.1"/>
    <property type="molecule type" value="Genomic_DNA"/>
</dbReference>
<dbReference type="InterPro" id="IPR029063">
    <property type="entry name" value="SAM-dependent_MTases_sf"/>
</dbReference>
<comment type="similarity">
    <text evidence="3">Belongs to the class I-like SAM-binding methyltransferase superfamily. RKM5 family.</text>
</comment>
<sequence length="294" mass="32881">MSFSSLLSGLRQINEEDLYEFLYDLYVDHAPPEKQHLGYVDKSRDLLQVTLPKSNIDLTISQSLSGLSSGKETSSTGFICWQSAIYMADWILADSKCPFSQVFEPSSKLSVLELGAGVGGVLASVVGPTVGHYVASDQRHILKLLKSNFAENVVSLRYTSATTDKADGGQPKRTEDIEWSKIDFIEFDWERRDIGTANFASITGRNTPDIIIATDTIYNEYLIPHFVASLKAMMSDDSIAILVVQLRDEDIVERFLQEVYDQNLFLHAVPDHLLSRELLQGFMVICITRISVES</sequence>
<gene>
    <name evidence="5" type="ORF">A9F13_20g00638</name>
</gene>
<evidence type="ECO:0000313" key="5">
    <source>
        <dbReference type="EMBL" id="OVF06567.1"/>
    </source>
</evidence>
<protein>
    <recommendedName>
        <fullName evidence="4">Ribosomal lysine N-methyltransferase 5</fullName>
    </recommendedName>
</protein>
<dbReference type="SUPFAM" id="SSF53335">
    <property type="entry name" value="S-adenosyl-L-methionine-dependent methyltransferases"/>
    <property type="match status" value="1"/>
</dbReference>
<dbReference type="Proteomes" id="UP000195602">
    <property type="component" value="Unassembled WGS sequence"/>
</dbReference>
<evidence type="ECO:0000313" key="6">
    <source>
        <dbReference type="Proteomes" id="UP000195602"/>
    </source>
</evidence>
<evidence type="ECO:0000256" key="3">
    <source>
        <dbReference type="ARBA" id="ARBA00038458"/>
    </source>
</evidence>
<dbReference type="GO" id="GO:0032991">
    <property type="term" value="C:protein-containing complex"/>
    <property type="evidence" value="ECO:0007669"/>
    <property type="project" value="TreeGrafter"/>
</dbReference>
<evidence type="ECO:0000256" key="1">
    <source>
        <dbReference type="ARBA" id="ARBA00022603"/>
    </source>
</evidence>
<dbReference type="InterPro" id="IPR019410">
    <property type="entry name" value="Methyltransf_16"/>
</dbReference>
<comment type="caution">
    <text evidence="5">The sequence shown here is derived from an EMBL/GenBank/DDBJ whole genome shotgun (WGS) entry which is preliminary data.</text>
</comment>
<dbReference type="Gene3D" id="3.40.50.150">
    <property type="entry name" value="Vaccinia Virus protein VP39"/>
    <property type="match status" value="1"/>
</dbReference>
<dbReference type="PANTHER" id="PTHR14614:SF109">
    <property type="entry name" value="RIBOSOMAL LYSINE N-METHYLTRANSFERASE 5"/>
    <property type="match status" value="1"/>
</dbReference>
<dbReference type="GO" id="GO:0005829">
    <property type="term" value="C:cytosol"/>
    <property type="evidence" value="ECO:0007669"/>
    <property type="project" value="TreeGrafter"/>
</dbReference>
<evidence type="ECO:0000256" key="2">
    <source>
        <dbReference type="ARBA" id="ARBA00022691"/>
    </source>
</evidence>